<dbReference type="EMBL" id="SMOL01000458">
    <property type="protein sequence ID" value="KAB2612718.1"/>
    <property type="molecule type" value="Genomic_DNA"/>
</dbReference>
<gene>
    <name evidence="3" type="ORF">D8674_035034</name>
</gene>
<keyword evidence="4" id="KW-1185">Reference proteome</keyword>
<feature type="transmembrane region" description="Helical" evidence="2">
    <location>
        <begin position="143"/>
        <end position="163"/>
    </location>
</feature>
<feature type="compositionally biased region" description="Polar residues" evidence="1">
    <location>
        <begin position="78"/>
        <end position="92"/>
    </location>
</feature>
<keyword evidence="2" id="KW-0812">Transmembrane</keyword>
<accession>A0A5N5GBL1</accession>
<reference evidence="4" key="2">
    <citation type="submission" date="2019-10" db="EMBL/GenBank/DDBJ databases">
        <title>A de novo genome assembly of a pear dwarfing rootstock.</title>
        <authorList>
            <person name="Wang F."/>
            <person name="Wang J."/>
            <person name="Li S."/>
            <person name="Zhang Y."/>
            <person name="Fang M."/>
            <person name="Ma L."/>
            <person name="Zhao Y."/>
            <person name="Jiang S."/>
        </authorList>
    </citation>
    <scope>NUCLEOTIDE SEQUENCE [LARGE SCALE GENOMIC DNA]</scope>
</reference>
<protein>
    <submittedName>
        <fullName evidence="3">Uncharacterized protein</fullName>
    </submittedName>
</protein>
<evidence type="ECO:0000313" key="3">
    <source>
        <dbReference type="EMBL" id="KAB2612718.1"/>
    </source>
</evidence>
<proteinExistence type="predicted"/>
<reference evidence="3 4" key="3">
    <citation type="submission" date="2019-11" db="EMBL/GenBank/DDBJ databases">
        <title>A de novo genome assembly of a pear dwarfing rootstock.</title>
        <authorList>
            <person name="Wang F."/>
            <person name="Wang J."/>
            <person name="Li S."/>
            <person name="Zhang Y."/>
            <person name="Fang M."/>
            <person name="Ma L."/>
            <person name="Zhao Y."/>
            <person name="Jiang S."/>
        </authorList>
    </citation>
    <scope>NUCLEOTIDE SEQUENCE [LARGE SCALE GENOMIC DNA]</scope>
    <source>
        <strain evidence="3">S2</strain>
        <tissue evidence="3">Leaf</tissue>
    </source>
</reference>
<feature type="compositionally biased region" description="Low complexity" evidence="1">
    <location>
        <begin position="12"/>
        <end position="34"/>
    </location>
</feature>
<name>A0A5N5GBL1_9ROSA</name>
<sequence>MTHLIRTRRVMTSTPSPTTTPSLTTTPTTTTFAPTKMDYGQVHLVDPVSPPIPQMQASLTSSVALPVSARCTHLCPRTTDQMSPSGSTTEASGTRPKHTWGPCRQLKMAKVTQVTNGRIPIGYDERHRAAPMRRFFNAFHVKFIYLYLLLSFICNTFIIFVTLQTNYNLEDMDKDMFAYLHRLFFERYKQWKSDLHQFFQQFDDSQVALEEGSWVLLCGHFQEPGYMEGSKFPKIDVFANVYVWPGNELTESLHPSVPSEYVSSIFLHHRP</sequence>
<keyword evidence="2" id="KW-1133">Transmembrane helix</keyword>
<organism evidence="3 4">
    <name type="scientific">Pyrus ussuriensis x Pyrus communis</name>
    <dbReference type="NCBI Taxonomy" id="2448454"/>
    <lineage>
        <taxon>Eukaryota</taxon>
        <taxon>Viridiplantae</taxon>
        <taxon>Streptophyta</taxon>
        <taxon>Embryophyta</taxon>
        <taxon>Tracheophyta</taxon>
        <taxon>Spermatophyta</taxon>
        <taxon>Magnoliopsida</taxon>
        <taxon>eudicotyledons</taxon>
        <taxon>Gunneridae</taxon>
        <taxon>Pentapetalae</taxon>
        <taxon>rosids</taxon>
        <taxon>fabids</taxon>
        <taxon>Rosales</taxon>
        <taxon>Rosaceae</taxon>
        <taxon>Amygdaloideae</taxon>
        <taxon>Maleae</taxon>
        <taxon>Pyrus</taxon>
    </lineage>
</organism>
<keyword evidence="2" id="KW-0472">Membrane</keyword>
<feature type="region of interest" description="Disordered" evidence="1">
    <location>
        <begin position="76"/>
        <end position="99"/>
    </location>
</feature>
<evidence type="ECO:0000256" key="2">
    <source>
        <dbReference type="SAM" id="Phobius"/>
    </source>
</evidence>
<feature type="region of interest" description="Disordered" evidence="1">
    <location>
        <begin position="1"/>
        <end position="34"/>
    </location>
</feature>
<evidence type="ECO:0000313" key="4">
    <source>
        <dbReference type="Proteomes" id="UP000327157"/>
    </source>
</evidence>
<comment type="caution">
    <text evidence="3">The sequence shown here is derived from an EMBL/GenBank/DDBJ whole genome shotgun (WGS) entry which is preliminary data.</text>
</comment>
<reference evidence="3 4" key="1">
    <citation type="submission" date="2019-09" db="EMBL/GenBank/DDBJ databases">
        <authorList>
            <person name="Ou C."/>
        </authorList>
    </citation>
    <scope>NUCLEOTIDE SEQUENCE [LARGE SCALE GENOMIC DNA]</scope>
    <source>
        <strain evidence="3">S2</strain>
        <tissue evidence="3">Leaf</tissue>
    </source>
</reference>
<dbReference type="OrthoDB" id="1921870at2759"/>
<dbReference type="AlphaFoldDB" id="A0A5N5GBL1"/>
<dbReference type="Proteomes" id="UP000327157">
    <property type="component" value="Chromosome 9"/>
</dbReference>
<evidence type="ECO:0000256" key="1">
    <source>
        <dbReference type="SAM" id="MobiDB-lite"/>
    </source>
</evidence>